<reference evidence="2 3" key="1">
    <citation type="submission" date="2016-02" db="EMBL/GenBank/DDBJ databases">
        <title>Genome analysis of coral dinoflagellate symbionts highlights evolutionary adaptations to a symbiotic lifestyle.</title>
        <authorList>
            <person name="Aranda M."/>
            <person name="Li Y."/>
            <person name="Liew Y.J."/>
            <person name="Baumgarten S."/>
            <person name="Simakov O."/>
            <person name="Wilson M."/>
            <person name="Piel J."/>
            <person name="Ashoor H."/>
            <person name="Bougouffa S."/>
            <person name="Bajic V.B."/>
            <person name="Ryu T."/>
            <person name="Ravasi T."/>
            <person name="Bayer T."/>
            <person name="Micklem G."/>
            <person name="Kim H."/>
            <person name="Bhak J."/>
            <person name="Lajeunesse T.C."/>
            <person name="Voolstra C.R."/>
        </authorList>
    </citation>
    <scope>NUCLEOTIDE SEQUENCE [LARGE SCALE GENOMIC DNA]</scope>
    <source>
        <strain evidence="2 3">CCMP2467</strain>
    </source>
</reference>
<dbReference type="InterPro" id="IPR052201">
    <property type="entry name" value="LRR-containing_regulator"/>
</dbReference>
<dbReference type="SMART" id="SM00368">
    <property type="entry name" value="LRR_RI"/>
    <property type="match status" value="3"/>
</dbReference>
<dbReference type="AlphaFoldDB" id="A0A1Q9D5T4"/>
<dbReference type="OrthoDB" id="430654at2759"/>
<accession>A0A1Q9D5T4</accession>
<dbReference type="PANTHER" id="PTHR24111:SF0">
    <property type="entry name" value="LEUCINE-RICH REPEAT-CONTAINING PROTEIN"/>
    <property type="match status" value="1"/>
</dbReference>
<dbReference type="Pfam" id="PF13516">
    <property type="entry name" value="LRR_6"/>
    <property type="match status" value="4"/>
</dbReference>
<evidence type="ECO:0000256" key="1">
    <source>
        <dbReference type="ARBA" id="ARBA00022737"/>
    </source>
</evidence>
<gene>
    <name evidence="2" type="primary">NOD2</name>
    <name evidence="2" type="ORF">AK812_SmicGene27937</name>
</gene>
<dbReference type="InterPro" id="IPR001611">
    <property type="entry name" value="Leu-rich_rpt"/>
</dbReference>
<comment type="caution">
    <text evidence="2">The sequence shown here is derived from an EMBL/GenBank/DDBJ whole genome shotgun (WGS) entry which is preliminary data.</text>
</comment>
<protein>
    <submittedName>
        <fullName evidence="2">Nucleotide-binding oligomerization domain-containing protein 2</fullName>
    </submittedName>
</protein>
<organism evidence="2 3">
    <name type="scientific">Symbiodinium microadriaticum</name>
    <name type="common">Dinoflagellate</name>
    <name type="synonym">Zooxanthella microadriatica</name>
    <dbReference type="NCBI Taxonomy" id="2951"/>
    <lineage>
        <taxon>Eukaryota</taxon>
        <taxon>Sar</taxon>
        <taxon>Alveolata</taxon>
        <taxon>Dinophyceae</taxon>
        <taxon>Suessiales</taxon>
        <taxon>Symbiodiniaceae</taxon>
        <taxon>Symbiodinium</taxon>
    </lineage>
</organism>
<sequence length="236" mass="25406">MFKRVLEGIFRNHSLTKLDLSKNPLGDEGAENLAAGLCQSRALSSLDLQVTQIGDAGAVALAASLREARLRELHLRDNLIGDKGAQSLADALHSSTLALLDLSFNRHIGALGVQKLTEAVEQSDTITVLAVHGFRRSRQEITRLEAALDKNKRTQVLTLHCIPDGELCKASCTQMSGAELLELSLAPETPLWQVFASVAEAMTQPADSLRLITSAGQEILSTSQESLESISCPIRA</sequence>
<proteinExistence type="predicted"/>
<name>A0A1Q9D5T4_SYMMI</name>
<evidence type="ECO:0000313" key="3">
    <source>
        <dbReference type="Proteomes" id="UP000186817"/>
    </source>
</evidence>
<keyword evidence="1" id="KW-0677">Repeat</keyword>
<dbReference type="PANTHER" id="PTHR24111">
    <property type="entry name" value="LEUCINE-RICH REPEAT-CONTAINING PROTEIN 34"/>
    <property type="match status" value="1"/>
</dbReference>
<keyword evidence="3" id="KW-1185">Reference proteome</keyword>
<dbReference type="SUPFAM" id="SSF52047">
    <property type="entry name" value="RNI-like"/>
    <property type="match status" value="1"/>
</dbReference>
<dbReference type="EMBL" id="LSRX01000708">
    <property type="protein sequence ID" value="OLP90494.1"/>
    <property type="molecule type" value="Genomic_DNA"/>
</dbReference>
<evidence type="ECO:0000313" key="2">
    <source>
        <dbReference type="EMBL" id="OLP90494.1"/>
    </source>
</evidence>
<dbReference type="Proteomes" id="UP000186817">
    <property type="component" value="Unassembled WGS sequence"/>
</dbReference>
<dbReference type="InterPro" id="IPR032675">
    <property type="entry name" value="LRR_dom_sf"/>
</dbReference>
<dbReference type="Gene3D" id="3.80.10.10">
    <property type="entry name" value="Ribonuclease Inhibitor"/>
    <property type="match status" value="2"/>
</dbReference>